<reference evidence="1 2" key="1">
    <citation type="journal article" date="2018" name="Sci. Rep.">
        <title>Genome sequence of the cauliflower mushroom Sparassis crispa (Hanabiratake) and its association with beneficial usage.</title>
        <authorList>
            <person name="Kiyama R."/>
            <person name="Furutani Y."/>
            <person name="Kawaguchi K."/>
            <person name="Nakanishi T."/>
        </authorList>
    </citation>
    <scope>NUCLEOTIDE SEQUENCE [LARGE SCALE GENOMIC DNA]</scope>
</reference>
<accession>A0A401GAN1</accession>
<dbReference type="RefSeq" id="XP_027610120.1">
    <property type="nucleotide sequence ID" value="XM_027754319.1"/>
</dbReference>
<proteinExistence type="predicted"/>
<dbReference type="Gene3D" id="3.80.10.10">
    <property type="entry name" value="Ribonuclease Inhibitor"/>
    <property type="match status" value="1"/>
</dbReference>
<evidence type="ECO:0000313" key="2">
    <source>
        <dbReference type="Proteomes" id="UP000287166"/>
    </source>
</evidence>
<name>A0A401GAN1_9APHY</name>
<comment type="caution">
    <text evidence="1">The sequence shown here is derived from an EMBL/GenBank/DDBJ whole genome shotgun (WGS) entry which is preliminary data.</text>
</comment>
<dbReference type="GeneID" id="38776124"/>
<gene>
    <name evidence="1" type="ORF">SCP_0204040</name>
</gene>
<evidence type="ECO:0008006" key="3">
    <source>
        <dbReference type="Google" id="ProtNLM"/>
    </source>
</evidence>
<dbReference type="InParanoid" id="A0A401GAN1"/>
<organism evidence="1 2">
    <name type="scientific">Sparassis crispa</name>
    <dbReference type="NCBI Taxonomy" id="139825"/>
    <lineage>
        <taxon>Eukaryota</taxon>
        <taxon>Fungi</taxon>
        <taxon>Dikarya</taxon>
        <taxon>Basidiomycota</taxon>
        <taxon>Agaricomycotina</taxon>
        <taxon>Agaricomycetes</taxon>
        <taxon>Polyporales</taxon>
        <taxon>Sparassidaceae</taxon>
        <taxon>Sparassis</taxon>
    </lineage>
</organism>
<keyword evidence="2" id="KW-1185">Reference proteome</keyword>
<dbReference type="OrthoDB" id="10661328at2759"/>
<dbReference type="EMBL" id="BFAD01000002">
    <property type="protein sequence ID" value="GBE79207.1"/>
    <property type="molecule type" value="Genomic_DNA"/>
</dbReference>
<evidence type="ECO:0000313" key="1">
    <source>
        <dbReference type="EMBL" id="GBE79207.1"/>
    </source>
</evidence>
<dbReference type="InterPro" id="IPR032675">
    <property type="entry name" value="LRR_dom_sf"/>
</dbReference>
<protein>
    <recommendedName>
        <fullName evidence="3">F-box domain-containing protein</fullName>
    </recommendedName>
</protein>
<dbReference type="Proteomes" id="UP000287166">
    <property type="component" value="Unassembled WGS sequence"/>
</dbReference>
<dbReference type="AlphaFoldDB" id="A0A401GAN1"/>
<sequence length="397" mass="45121">MPCMQVILPCEMLDMLACLSEDIRAILPYRRILLENIEAYRIFKEAVNDFPSVAPLVRSLDIAKFYQQYHQELLSLLSKLHKLEHLAVEGWLFEMFSYSYQRRVGPSFATLKTLHLKGVPWSVAEVAWLISACPKLAALTLTRWNAASHAQPPDAIKQGPVEMHTLRIYPYLFLFPRALSQLLCGPVAIHLRQVEFPLCGCISFESRTAVIELLKLAGRDLNHCSISVGGCKDTEKQALVQKQALTFEHNPYLVSLRVRACSIKRRDRHKCGHPRSIPWILSLIQPMHADLERVFITLQYFVAGNPVSLDWAQLDDVLVRMASSRPNLEIVFEIYRDGSPEAPVNWFLQVGGIFKSVLPKLLSRPTRVAIVCGEYWEEDPIFGGEIMKAVGVHRCSM</sequence>